<dbReference type="EMBL" id="CP036298">
    <property type="protein sequence ID" value="QDV27593.1"/>
    <property type="molecule type" value="Genomic_DNA"/>
</dbReference>
<protein>
    <submittedName>
        <fullName evidence="4">Inositol 2-dehydrogenase</fullName>
        <ecNumber evidence="4">1.1.1.18</ecNumber>
    </submittedName>
</protein>
<sequence length="428" mass="47643" precursor="true">MLPRRHFVASGAALAATTHTLANAAQTDSSDLKPVRIGVMGLSRGQSLALDFGQMPSVTVKYLCDIDERRAVSAVNQFKDKVGVEPQSVVNFLEILDDPEIDALVCAAPNHWHAPATLLACKAGKHVYVEKPCSHNPLEGEWMVAAGQKYNRCVQMGSQRRSAARTQEAMKRLHSGAIGNVHLARCYYNNLRGSIGHGAEATPPKELNYELWQGPAPRRPYRDNLIPYNWHWVWHYGGGELANNGVHALDLCRWGLDVDYPIRAVSSGGRYWFDDDQETPDVQTAAFEFEGGKRITWDALSCNKHRVNSFCEFYGDAGALELDSDGAYRIFDLNDKQIEEGGKGSVGQKEHLQNFVDAIRADDPSLLNQPILEGHKSTLLCHLGNIAYRTDRVVHCDSTNGHIVGDEEQQAMWRRDYAAGWEDRISMS</sequence>
<dbReference type="InterPro" id="IPR036291">
    <property type="entry name" value="NAD(P)-bd_dom_sf"/>
</dbReference>
<keyword evidence="1" id="KW-0732">Signal</keyword>
<dbReference type="OrthoDB" id="9788246at2"/>
<dbReference type="Pfam" id="PF19051">
    <property type="entry name" value="GFO_IDH_MocA_C2"/>
    <property type="match status" value="1"/>
</dbReference>
<dbReference type="PANTHER" id="PTHR43818:SF5">
    <property type="entry name" value="OXIDOREDUCTASE FAMILY PROTEIN"/>
    <property type="match status" value="1"/>
</dbReference>
<dbReference type="Pfam" id="PF01408">
    <property type="entry name" value="GFO_IDH_MocA"/>
    <property type="match status" value="1"/>
</dbReference>
<dbReference type="GO" id="GO:0000166">
    <property type="term" value="F:nucleotide binding"/>
    <property type="evidence" value="ECO:0007669"/>
    <property type="project" value="InterPro"/>
</dbReference>
<evidence type="ECO:0000259" key="2">
    <source>
        <dbReference type="Pfam" id="PF01408"/>
    </source>
</evidence>
<feature type="domain" description="Gfo/Idh/MocA-like oxidoreductase bacterial type C-terminal" evidence="3">
    <location>
        <begin position="203"/>
        <end position="421"/>
    </location>
</feature>
<dbReference type="KEGG" id="ahel:Q31a_59850"/>
<dbReference type="GO" id="GO:0050112">
    <property type="term" value="F:inositol 2-dehydrogenase (NAD+) activity"/>
    <property type="evidence" value="ECO:0007669"/>
    <property type="project" value="UniProtKB-EC"/>
</dbReference>
<reference evidence="4 5" key="1">
    <citation type="submission" date="2019-02" db="EMBL/GenBank/DDBJ databases">
        <title>Deep-cultivation of Planctomycetes and their phenomic and genomic characterization uncovers novel biology.</title>
        <authorList>
            <person name="Wiegand S."/>
            <person name="Jogler M."/>
            <person name="Boedeker C."/>
            <person name="Pinto D."/>
            <person name="Vollmers J."/>
            <person name="Rivas-Marin E."/>
            <person name="Kohn T."/>
            <person name="Peeters S.H."/>
            <person name="Heuer A."/>
            <person name="Rast P."/>
            <person name="Oberbeckmann S."/>
            <person name="Bunk B."/>
            <person name="Jeske O."/>
            <person name="Meyerdierks A."/>
            <person name="Storesund J.E."/>
            <person name="Kallscheuer N."/>
            <person name="Luecker S."/>
            <person name="Lage O.M."/>
            <person name="Pohl T."/>
            <person name="Merkel B.J."/>
            <person name="Hornburger P."/>
            <person name="Mueller R.-W."/>
            <person name="Bruemmer F."/>
            <person name="Labrenz M."/>
            <person name="Spormann A.M."/>
            <person name="Op den Camp H."/>
            <person name="Overmann J."/>
            <person name="Amann R."/>
            <person name="Jetten M.S.M."/>
            <person name="Mascher T."/>
            <person name="Medema M.H."/>
            <person name="Devos D.P."/>
            <person name="Kaster A.-K."/>
            <person name="Ovreas L."/>
            <person name="Rohde M."/>
            <person name="Galperin M.Y."/>
            <person name="Jogler C."/>
        </authorList>
    </citation>
    <scope>NUCLEOTIDE SEQUENCE [LARGE SCALE GENOMIC DNA]</scope>
    <source>
        <strain evidence="4 5">Q31a</strain>
    </source>
</reference>
<evidence type="ECO:0000313" key="4">
    <source>
        <dbReference type="EMBL" id="QDV27593.1"/>
    </source>
</evidence>
<evidence type="ECO:0000259" key="3">
    <source>
        <dbReference type="Pfam" id="PF19051"/>
    </source>
</evidence>
<feature type="signal peptide" evidence="1">
    <location>
        <begin position="1"/>
        <end position="24"/>
    </location>
</feature>
<proteinExistence type="predicted"/>
<dbReference type="RefSeq" id="WP_145085210.1">
    <property type="nucleotide sequence ID" value="NZ_CP036298.1"/>
</dbReference>
<organism evidence="4 5">
    <name type="scientific">Aureliella helgolandensis</name>
    <dbReference type="NCBI Taxonomy" id="2527968"/>
    <lineage>
        <taxon>Bacteria</taxon>
        <taxon>Pseudomonadati</taxon>
        <taxon>Planctomycetota</taxon>
        <taxon>Planctomycetia</taxon>
        <taxon>Pirellulales</taxon>
        <taxon>Pirellulaceae</taxon>
        <taxon>Aureliella</taxon>
    </lineage>
</organism>
<gene>
    <name evidence="4" type="primary">iolG_16</name>
    <name evidence="4" type="ORF">Q31a_59850</name>
</gene>
<name>A0A518GG84_9BACT</name>
<dbReference type="InterPro" id="IPR000683">
    <property type="entry name" value="Gfo/Idh/MocA-like_OxRdtase_N"/>
</dbReference>
<keyword evidence="4" id="KW-0560">Oxidoreductase</keyword>
<feature type="chain" id="PRO_5022111384" evidence="1">
    <location>
        <begin position="25"/>
        <end position="428"/>
    </location>
</feature>
<dbReference type="InterPro" id="IPR043906">
    <property type="entry name" value="Gfo/Idh/MocA_OxRdtase_bact_C"/>
</dbReference>
<dbReference type="SUPFAM" id="SSF55347">
    <property type="entry name" value="Glyceraldehyde-3-phosphate dehydrogenase-like, C-terminal domain"/>
    <property type="match status" value="1"/>
</dbReference>
<evidence type="ECO:0000313" key="5">
    <source>
        <dbReference type="Proteomes" id="UP000318017"/>
    </source>
</evidence>
<dbReference type="AlphaFoldDB" id="A0A518GG84"/>
<dbReference type="EC" id="1.1.1.18" evidence="4"/>
<dbReference type="SUPFAM" id="SSF51735">
    <property type="entry name" value="NAD(P)-binding Rossmann-fold domains"/>
    <property type="match status" value="1"/>
</dbReference>
<dbReference type="InterPro" id="IPR050463">
    <property type="entry name" value="Gfo/Idh/MocA_oxidrdct_glycsds"/>
</dbReference>
<dbReference type="Gene3D" id="3.40.50.720">
    <property type="entry name" value="NAD(P)-binding Rossmann-like Domain"/>
    <property type="match status" value="1"/>
</dbReference>
<dbReference type="Gene3D" id="3.30.360.10">
    <property type="entry name" value="Dihydrodipicolinate Reductase, domain 2"/>
    <property type="match status" value="1"/>
</dbReference>
<keyword evidence="5" id="KW-1185">Reference proteome</keyword>
<evidence type="ECO:0000256" key="1">
    <source>
        <dbReference type="SAM" id="SignalP"/>
    </source>
</evidence>
<dbReference type="PANTHER" id="PTHR43818">
    <property type="entry name" value="BCDNA.GH03377"/>
    <property type="match status" value="1"/>
</dbReference>
<dbReference type="Proteomes" id="UP000318017">
    <property type="component" value="Chromosome"/>
</dbReference>
<accession>A0A518GG84</accession>
<feature type="domain" description="Gfo/Idh/MocA-like oxidoreductase N-terminal" evidence="2">
    <location>
        <begin position="36"/>
        <end position="157"/>
    </location>
</feature>